<keyword evidence="4" id="KW-1185">Reference proteome</keyword>
<dbReference type="PANTHER" id="PTHR34283:SF1">
    <property type="entry name" value="PROTEIN RESPONSE TO LOW SULFUR 1"/>
    <property type="match status" value="1"/>
</dbReference>
<dbReference type="GO" id="GO:0098869">
    <property type="term" value="P:cellular oxidant detoxification"/>
    <property type="evidence" value="ECO:0007669"/>
    <property type="project" value="InterPro"/>
</dbReference>
<reference evidence="3" key="1">
    <citation type="journal article" date="2021" name="bioRxiv">
        <title>Whole Genome Assembly and Annotation of Northern Wild Rice, Zizania palustris L., Supports a Whole Genome Duplication in the Zizania Genus.</title>
        <authorList>
            <person name="Haas M."/>
            <person name="Kono T."/>
            <person name="Macchietto M."/>
            <person name="Millas R."/>
            <person name="McGilp L."/>
            <person name="Shao M."/>
            <person name="Duquette J."/>
            <person name="Hirsch C.N."/>
            <person name="Kimball J."/>
        </authorList>
    </citation>
    <scope>NUCLEOTIDE SEQUENCE</scope>
    <source>
        <tissue evidence="3">Fresh leaf tissue</tissue>
    </source>
</reference>
<evidence type="ECO:0000256" key="1">
    <source>
        <dbReference type="SAM" id="Coils"/>
    </source>
</evidence>
<keyword evidence="1" id="KW-0175">Coiled coil</keyword>
<reference evidence="3" key="2">
    <citation type="submission" date="2021-02" db="EMBL/GenBank/DDBJ databases">
        <authorList>
            <person name="Kimball J.A."/>
            <person name="Haas M.W."/>
            <person name="Macchietto M."/>
            <person name="Kono T."/>
            <person name="Duquette J."/>
            <person name="Shao M."/>
        </authorList>
    </citation>
    <scope>NUCLEOTIDE SEQUENCE</scope>
    <source>
        <tissue evidence="3">Fresh leaf tissue</tissue>
    </source>
</reference>
<evidence type="ECO:0000256" key="2">
    <source>
        <dbReference type="SAM" id="MobiDB-lite"/>
    </source>
</evidence>
<gene>
    <name evidence="3" type="ORF">GUJ93_ZPchr0002g25383</name>
</gene>
<proteinExistence type="predicted"/>
<organism evidence="3 4">
    <name type="scientific">Zizania palustris</name>
    <name type="common">Northern wild rice</name>
    <dbReference type="NCBI Taxonomy" id="103762"/>
    <lineage>
        <taxon>Eukaryota</taxon>
        <taxon>Viridiplantae</taxon>
        <taxon>Streptophyta</taxon>
        <taxon>Embryophyta</taxon>
        <taxon>Tracheophyta</taxon>
        <taxon>Spermatophyta</taxon>
        <taxon>Magnoliopsida</taxon>
        <taxon>Liliopsida</taxon>
        <taxon>Poales</taxon>
        <taxon>Poaceae</taxon>
        <taxon>BOP clade</taxon>
        <taxon>Oryzoideae</taxon>
        <taxon>Oryzeae</taxon>
        <taxon>Zizaniinae</taxon>
        <taxon>Zizania</taxon>
    </lineage>
</organism>
<sequence>MAPPAMTIGAALPAAGGSNKRRGGEAELLLRRRNAELELEVAALRAELEAERRRAVTAEEAEERLCVQLGEAEVDAVELVRDYQGRVDELARELAAARISVS</sequence>
<comment type="caution">
    <text evidence="3">The sequence shown here is derived from an EMBL/GenBank/DDBJ whole genome shotgun (WGS) entry which is preliminary data.</text>
</comment>
<dbReference type="AlphaFoldDB" id="A0A8J5S4S6"/>
<evidence type="ECO:0000313" key="3">
    <source>
        <dbReference type="EMBL" id="KAG8058028.1"/>
    </source>
</evidence>
<accession>A0A8J5S4S6</accession>
<dbReference type="InterPro" id="IPR039282">
    <property type="entry name" value="LSU"/>
</dbReference>
<evidence type="ECO:0000313" key="4">
    <source>
        <dbReference type="Proteomes" id="UP000729402"/>
    </source>
</evidence>
<name>A0A8J5S4S6_ZIZPA</name>
<dbReference type="PANTHER" id="PTHR34283">
    <property type="entry name" value="PROTEIN RESPONSE TO LOW SULFUR 1"/>
    <property type="match status" value="1"/>
</dbReference>
<feature type="region of interest" description="Disordered" evidence="2">
    <location>
        <begin position="1"/>
        <end position="21"/>
    </location>
</feature>
<dbReference type="Proteomes" id="UP000729402">
    <property type="component" value="Unassembled WGS sequence"/>
</dbReference>
<dbReference type="EMBL" id="JAAALK010000287">
    <property type="protein sequence ID" value="KAG8058028.1"/>
    <property type="molecule type" value="Genomic_DNA"/>
</dbReference>
<feature type="coiled-coil region" evidence="1">
    <location>
        <begin position="27"/>
        <end position="100"/>
    </location>
</feature>
<dbReference type="Pfam" id="PF24980">
    <property type="entry name" value="LSU"/>
    <property type="match status" value="1"/>
</dbReference>
<protein>
    <submittedName>
        <fullName evidence="3">Uncharacterized protein</fullName>
    </submittedName>
</protein>